<evidence type="ECO:0000256" key="1">
    <source>
        <dbReference type="SAM" id="MobiDB-lite"/>
    </source>
</evidence>
<sequence>MNTKYLGQDKLIDYLKGQNNLSRLSYYGFLLHNRKVIIKSISSPDTWDSLNNMWITKFFKEAEQLFDKESYLNLKNKVDTENRRLNNKIRTLWEEIIDLYKKLNKENHNNTGRKRKCSKSSSVDPLVETIEISSDDESEIYSEINNNEYKDNLEVEFEVGPSITTTKFKSKKRTSNSVYPTEDSPMETWILPSGKSAVDVISGPSSLYKSHPSHMGIIRLGTKIQQPGWIGNDDWEYLQESVEYPKDSLGQTGEFYLQASANQRLIRRSLKPEDNKPLGLKIDGVFESTYSTGNKSVEFGMIEMSGGYNTDDFPRYLKDHVRGCWGMRDILNNIATMLPCGDYKVMRQLRTWFLHTHGLDVQLWGIDIPVKKVYRMFLLGTFRFPINWEDHYELMHALPILWNFGKGLSDSAEVLENLKKSHNRNSISSSKTLALKTYIRHIKQSPKKPIGKKARTINPMKREQLEDPPSPSPVFIS</sequence>
<dbReference type="EMBL" id="BEXD01001990">
    <property type="protein sequence ID" value="GBB96590.1"/>
    <property type="molecule type" value="Genomic_DNA"/>
</dbReference>
<comment type="caution">
    <text evidence="2">The sequence shown here is derived from an EMBL/GenBank/DDBJ whole genome shotgun (WGS) entry which is preliminary data.</text>
</comment>
<organism evidence="2 3">
    <name type="scientific">Rhizophagus clarus</name>
    <dbReference type="NCBI Taxonomy" id="94130"/>
    <lineage>
        <taxon>Eukaryota</taxon>
        <taxon>Fungi</taxon>
        <taxon>Fungi incertae sedis</taxon>
        <taxon>Mucoromycota</taxon>
        <taxon>Glomeromycotina</taxon>
        <taxon>Glomeromycetes</taxon>
        <taxon>Glomerales</taxon>
        <taxon>Glomeraceae</taxon>
        <taxon>Rhizophagus</taxon>
    </lineage>
</organism>
<evidence type="ECO:0000313" key="2">
    <source>
        <dbReference type="EMBL" id="GBB96590.1"/>
    </source>
</evidence>
<evidence type="ECO:0000313" key="3">
    <source>
        <dbReference type="Proteomes" id="UP000247702"/>
    </source>
</evidence>
<gene>
    <name evidence="2" type="ORF">RclHR1_02790013</name>
</gene>
<keyword evidence="3" id="KW-1185">Reference proteome</keyword>
<dbReference type="Proteomes" id="UP000247702">
    <property type="component" value="Unassembled WGS sequence"/>
</dbReference>
<feature type="compositionally biased region" description="Basic residues" evidence="1">
    <location>
        <begin position="445"/>
        <end position="455"/>
    </location>
</feature>
<reference evidence="2 3" key="1">
    <citation type="submission" date="2017-11" db="EMBL/GenBank/DDBJ databases">
        <title>The genome of Rhizophagus clarus HR1 reveals common genetic basis of auxotrophy among arbuscular mycorrhizal fungi.</title>
        <authorList>
            <person name="Kobayashi Y."/>
        </authorList>
    </citation>
    <scope>NUCLEOTIDE SEQUENCE [LARGE SCALE GENOMIC DNA]</scope>
    <source>
        <strain evidence="2 3">HR1</strain>
    </source>
</reference>
<feature type="region of interest" description="Disordered" evidence="1">
    <location>
        <begin position="445"/>
        <end position="477"/>
    </location>
</feature>
<feature type="compositionally biased region" description="Pro residues" evidence="1">
    <location>
        <begin position="468"/>
        <end position="477"/>
    </location>
</feature>
<name>A0A2Z6R390_9GLOM</name>
<dbReference type="AlphaFoldDB" id="A0A2Z6R390"/>
<protein>
    <submittedName>
        <fullName evidence="2">Uncharacterized protein</fullName>
    </submittedName>
</protein>
<proteinExistence type="predicted"/>
<accession>A0A2Z6R390</accession>